<accession>A0A323V6C2</accession>
<feature type="region of interest" description="Disordered" evidence="1">
    <location>
        <begin position="98"/>
        <end position="118"/>
    </location>
</feature>
<evidence type="ECO:0000313" key="4">
    <source>
        <dbReference type="Proteomes" id="UP000247602"/>
    </source>
</evidence>
<keyword evidence="4" id="KW-1185">Reference proteome</keyword>
<dbReference type="AlphaFoldDB" id="A0A323V6C2"/>
<reference evidence="3 4" key="1">
    <citation type="submission" date="2018-06" db="EMBL/GenBank/DDBJ databases">
        <title>Draft genome sequence of Modestobacter versicolor CP153-2.</title>
        <authorList>
            <person name="Gundlapally S.R."/>
        </authorList>
    </citation>
    <scope>NUCLEOTIDE SEQUENCE [LARGE SCALE GENOMIC DNA]</scope>
    <source>
        <strain evidence="3 4">CP153-2</strain>
    </source>
</reference>
<organism evidence="3 4">
    <name type="scientific">Modestobacter versicolor</name>
    <dbReference type="NCBI Taxonomy" id="429133"/>
    <lineage>
        <taxon>Bacteria</taxon>
        <taxon>Bacillati</taxon>
        <taxon>Actinomycetota</taxon>
        <taxon>Actinomycetes</taxon>
        <taxon>Geodermatophilales</taxon>
        <taxon>Geodermatophilaceae</taxon>
        <taxon>Modestobacter</taxon>
    </lineage>
</organism>
<dbReference type="RefSeq" id="WP_146251784.1">
    <property type="nucleotide sequence ID" value="NZ_QKNV01000536.1"/>
</dbReference>
<dbReference type="Gene3D" id="3.30.750.140">
    <property type="match status" value="1"/>
</dbReference>
<protein>
    <recommendedName>
        <fullName evidence="2">Flagellar hook-length control protein-like C-terminal domain-containing protein</fullName>
    </recommendedName>
</protein>
<dbReference type="CDD" id="cd17470">
    <property type="entry name" value="T3SS_Flik_C"/>
    <property type="match status" value="1"/>
</dbReference>
<dbReference type="InterPro" id="IPR021136">
    <property type="entry name" value="Flagellar_hook_control-like_C"/>
</dbReference>
<dbReference type="Proteomes" id="UP000247602">
    <property type="component" value="Unassembled WGS sequence"/>
</dbReference>
<dbReference type="EMBL" id="QKNV01000536">
    <property type="protein sequence ID" value="PZA18906.1"/>
    <property type="molecule type" value="Genomic_DNA"/>
</dbReference>
<feature type="domain" description="Flagellar hook-length control protein-like C-terminal" evidence="2">
    <location>
        <begin position="171"/>
        <end position="247"/>
    </location>
</feature>
<name>A0A323V6C2_9ACTN</name>
<dbReference type="OrthoDB" id="3791041at2"/>
<dbReference type="InterPro" id="IPR038610">
    <property type="entry name" value="FliK-like_C_sf"/>
</dbReference>
<proteinExistence type="predicted"/>
<feature type="non-terminal residue" evidence="3">
    <location>
        <position position="1"/>
    </location>
</feature>
<gene>
    <name evidence="3" type="ORF">DMO24_23595</name>
</gene>
<feature type="region of interest" description="Disordered" evidence="1">
    <location>
        <begin position="233"/>
        <end position="257"/>
    </location>
</feature>
<feature type="non-terminal residue" evidence="3">
    <location>
        <position position="257"/>
    </location>
</feature>
<dbReference type="Pfam" id="PF02120">
    <property type="entry name" value="Flg_hook"/>
    <property type="match status" value="1"/>
</dbReference>
<sequence length="257" mass="24499">TGTGTPAATVPGTAPVTAATPVLPGLLPETPVVAVTPQQASPAPAVTAAATALADAAGLTLVLDPASAPAVPAAPATPATGPVAGVPLLLPAAVPADASGAGADGSADGAPLSAPAATEVPAAADTDSVFTLAGPAPAAPGAPVTAAAAAAPAGGEPAVAEQLGRQIAVLRNAPDGSQTMTVVLRPESLGEVTVAVTVTDGKLDLVLHGAQEAGRHALREALPELRRDLEAAGLSFDKLEVDTSTRDGGPGSRTAQQ</sequence>
<evidence type="ECO:0000313" key="3">
    <source>
        <dbReference type="EMBL" id="PZA18906.1"/>
    </source>
</evidence>
<evidence type="ECO:0000259" key="2">
    <source>
        <dbReference type="Pfam" id="PF02120"/>
    </source>
</evidence>
<comment type="caution">
    <text evidence="3">The sequence shown here is derived from an EMBL/GenBank/DDBJ whole genome shotgun (WGS) entry which is preliminary data.</text>
</comment>
<evidence type="ECO:0000256" key="1">
    <source>
        <dbReference type="SAM" id="MobiDB-lite"/>
    </source>
</evidence>